<dbReference type="RefSeq" id="WP_126694045.1">
    <property type="nucleotide sequence ID" value="NZ_RXOF01000008.1"/>
</dbReference>
<evidence type="ECO:0000313" key="3">
    <source>
        <dbReference type="Proteomes" id="UP000282184"/>
    </source>
</evidence>
<name>A0A3S0QHE4_9BACT</name>
<keyword evidence="3" id="KW-1185">Reference proteome</keyword>
<reference evidence="2 3" key="1">
    <citation type="submission" date="2018-12" db="EMBL/GenBank/DDBJ databases">
        <title>Hymenobacter gummosus sp. nov., isolated from a spring.</title>
        <authorList>
            <person name="Nie L."/>
        </authorList>
    </citation>
    <scope>NUCLEOTIDE SEQUENCE [LARGE SCALE GENOMIC DNA]</scope>
    <source>
        <strain evidence="2 3">KCTC 52166</strain>
    </source>
</reference>
<feature type="domain" description="NAD-dependent epimerase/dehydratase" evidence="1">
    <location>
        <begin position="4"/>
        <end position="234"/>
    </location>
</feature>
<protein>
    <submittedName>
        <fullName evidence="2">SDR family oxidoreductase</fullName>
    </submittedName>
</protein>
<dbReference type="Pfam" id="PF01370">
    <property type="entry name" value="Epimerase"/>
    <property type="match status" value="1"/>
</dbReference>
<dbReference type="AlphaFoldDB" id="A0A3S0QHE4"/>
<dbReference type="PANTHER" id="PTHR43245:SF23">
    <property type="entry name" value="NAD(P)-BINDING DOMAIN-CONTAINING PROTEIN"/>
    <property type="match status" value="1"/>
</dbReference>
<dbReference type="CDD" id="cd08946">
    <property type="entry name" value="SDR_e"/>
    <property type="match status" value="1"/>
</dbReference>
<dbReference type="EMBL" id="RXOF01000008">
    <property type="protein sequence ID" value="RTQ48969.1"/>
    <property type="molecule type" value="Genomic_DNA"/>
</dbReference>
<comment type="caution">
    <text evidence="2">The sequence shown here is derived from an EMBL/GenBank/DDBJ whole genome shotgun (WGS) entry which is preliminary data.</text>
</comment>
<dbReference type="InterPro" id="IPR036291">
    <property type="entry name" value="NAD(P)-bd_dom_sf"/>
</dbReference>
<evidence type="ECO:0000313" key="2">
    <source>
        <dbReference type="EMBL" id="RTQ48969.1"/>
    </source>
</evidence>
<dbReference type="Proteomes" id="UP000282184">
    <property type="component" value="Unassembled WGS sequence"/>
</dbReference>
<dbReference type="OrthoDB" id="9801785at2"/>
<organism evidence="2 3">
    <name type="scientific">Hymenobacter gummosus</name>
    <dbReference type="NCBI Taxonomy" id="1776032"/>
    <lineage>
        <taxon>Bacteria</taxon>
        <taxon>Pseudomonadati</taxon>
        <taxon>Bacteroidota</taxon>
        <taxon>Cytophagia</taxon>
        <taxon>Cytophagales</taxon>
        <taxon>Hymenobacteraceae</taxon>
        <taxon>Hymenobacter</taxon>
    </lineage>
</organism>
<evidence type="ECO:0000259" key="1">
    <source>
        <dbReference type="Pfam" id="PF01370"/>
    </source>
</evidence>
<dbReference type="InterPro" id="IPR050177">
    <property type="entry name" value="Lipid_A_modif_metabolic_enz"/>
</dbReference>
<dbReference type="Gene3D" id="3.40.50.720">
    <property type="entry name" value="NAD(P)-binding Rossmann-like Domain"/>
    <property type="match status" value="1"/>
</dbReference>
<accession>A0A3S0QHE4</accession>
<dbReference type="InterPro" id="IPR001509">
    <property type="entry name" value="Epimerase_deHydtase"/>
</dbReference>
<dbReference type="SUPFAM" id="SSF51735">
    <property type="entry name" value="NAD(P)-binding Rossmann-fold domains"/>
    <property type="match status" value="1"/>
</dbReference>
<sequence>MKRILITGNMGYVGPGVVRRLRQAFPGAELIGYDLGFFAHCLTGAECLPETRLDRQIFGDLRHLPLDLLTGVDVVVNLAAISNDPMSHAFEEVTLAVNHRAGIELARRAKLAGVRSFVFASSCSMYGAGADAPRPETAVLNPLTAYARSKVLSEQDLAPLADDNFRVTCLRFATACGWSDRLRLDLVINDFVAGAVATGRINILSDGTPWRPLIHVQDMARAIEWAVERPAANGGAFLAVNVGADSWNYQVHELAAAVAAAVPGTAVTLNAEAPPDKRSYRVDFSLFRRLAPFHQPQRTLADTVAELRDNLLRIGFRDADFRASQLMRLRVLTALREAGRLNEQLEWQRSPVPVAARPTLTAEPELVSGEMVIGEMVS</sequence>
<proteinExistence type="predicted"/>
<dbReference type="PANTHER" id="PTHR43245">
    <property type="entry name" value="BIFUNCTIONAL POLYMYXIN RESISTANCE PROTEIN ARNA"/>
    <property type="match status" value="1"/>
</dbReference>
<gene>
    <name evidence="2" type="ORF">EJV47_15370</name>
</gene>